<reference evidence="2 3" key="1">
    <citation type="submission" date="2015-10" db="EMBL/GenBank/DDBJ databases">
        <title>Full genome of DAOMC 229536 Phialocephala scopiformis, a fungal endophyte of spruce producing the potent anti-insectan compound rugulosin.</title>
        <authorList>
            <consortium name="DOE Joint Genome Institute"/>
            <person name="Walker A.K."/>
            <person name="Frasz S.L."/>
            <person name="Seifert K.A."/>
            <person name="Miller J.D."/>
            <person name="Mondo S.J."/>
            <person name="Labutti K."/>
            <person name="Lipzen A."/>
            <person name="Dockter R."/>
            <person name="Kennedy M."/>
            <person name="Grigoriev I.V."/>
            <person name="Spatafora J.W."/>
        </authorList>
    </citation>
    <scope>NUCLEOTIDE SEQUENCE [LARGE SCALE GENOMIC DNA]</scope>
    <source>
        <strain evidence="2 3">CBS 120377</strain>
    </source>
</reference>
<dbReference type="OrthoDB" id="2841597at2759"/>
<evidence type="ECO:0000313" key="3">
    <source>
        <dbReference type="Proteomes" id="UP000070700"/>
    </source>
</evidence>
<name>A0A132B8M9_MOLSC</name>
<accession>A0A132B8M9</accession>
<gene>
    <name evidence="2" type="ORF">LY89DRAFT_725231</name>
</gene>
<dbReference type="RefSeq" id="XP_018062704.1">
    <property type="nucleotide sequence ID" value="XM_018218963.1"/>
</dbReference>
<sequence>MPAYRNKRGPNKGTRFQGKGWRDPCGGGLYFQLKRATFSRGHEVSPYETMEHVIDSLINRALTCVSAMSKTSILLWTRVWNLRSSSERKQALEPSNERAFNVFDGGETVYVKIMDEGTEYVQGYTPGGGQWEVKVRGKKPKAEDVIATYGLGEAHRLGLMK</sequence>
<feature type="compositionally biased region" description="Basic residues" evidence="1">
    <location>
        <begin position="1"/>
        <end position="10"/>
    </location>
</feature>
<organism evidence="2 3">
    <name type="scientific">Mollisia scopiformis</name>
    <name type="common">Conifer needle endophyte fungus</name>
    <name type="synonym">Phialocephala scopiformis</name>
    <dbReference type="NCBI Taxonomy" id="149040"/>
    <lineage>
        <taxon>Eukaryota</taxon>
        <taxon>Fungi</taxon>
        <taxon>Dikarya</taxon>
        <taxon>Ascomycota</taxon>
        <taxon>Pezizomycotina</taxon>
        <taxon>Leotiomycetes</taxon>
        <taxon>Helotiales</taxon>
        <taxon>Mollisiaceae</taxon>
        <taxon>Mollisia</taxon>
    </lineage>
</organism>
<dbReference type="KEGG" id="psco:LY89DRAFT_725231"/>
<dbReference type="InParanoid" id="A0A132B8M9"/>
<keyword evidence="3" id="KW-1185">Reference proteome</keyword>
<dbReference type="GeneID" id="28828689"/>
<evidence type="ECO:0000256" key="1">
    <source>
        <dbReference type="SAM" id="MobiDB-lite"/>
    </source>
</evidence>
<feature type="region of interest" description="Disordered" evidence="1">
    <location>
        <begin position="1"/>
        <end position="20"/>
    </location>
</feature>
<protein>
    <submittedName>
        <fullName evidence="2">Uncharacterized protein</fullName>
    </submittedName>
</protein>
<dbReference type="Proteomes" id="UP000070700">
    <property type="component" value="Unassembled WGS sequence"/>
</dbReference>
<dbReference type="EMBL" id="KQ947436">
    <property type="protein sequence ID" value="KUJ08349.1"/>
    <property type="molecule type" value="Genomic_DNA"/>
</dbReference>
<proteinExistence type="predicted"/>
<dbReference type="AlphaFoldDB" id="A0A132B8M9"/>
<evidence type="ECO:0000313" key="2">
    <source>
        <dbReference type="EMBL" id="KUJ08349.1"/>
    </source>
</evidence>